<evidence type="ECO:0000256" key="3">
    <source>
        <dbReference type="ARBA" id="ARBA00023082"/>
    </source>
</evidence>
<evidence type="ECO:0000256" key="2">
    <source>
        <dbReference type="ARBA" id="ARBA00023015"/>
    </source>
</evidence>
<dbReference type="RefSeq" id="WP_136546469.1">
    <property type="nucleotide sequence ID" value="NZ_CP031093.1"/>
</dbReference>
<organism evidence="7 8">
    <name type="scientific">Hydrocarboniclastica marina</name>
    <dbReference type="NCBI Taxonomy" id="2259620"/>
    <lineage>
        <taxon>Bacteria</taxon>
        <taxon>Pseudomonadati</taxon>
        <taxon>Pseudomonadota</taxon>
        <taxon>Gammaproteobacteria</taxon>
        <taxon>Alteromonadales</taxon>
        <taxon>Alteromonadaceae</taxon>
        <taxon>Hydrocarboniclastica</taxon>
    </lineage>
</organism>
<dbReference type="PANTHER" id="PTHR43133">
    <property type="entry name" value="RNA POLYMERASE ECF-TYPE SIGMA FACTO"/>
    <property type="match status" value="1"/>
</dbReference>
<dbReference type="InterPro" id="IPR039425">
    <property type="entry name" value="RNA_pol_sigma-70-like"/>
</dbReference>
<dbReference type="EMBL" id="CP031093">
    <property type="protein sequence ID" value="QCF24849.1"/>
    <property type="molecule type" value="Genomic_DNA"/>
</dbReference>
<dbReference type="GO" id="GO:0016987">
    <property type="term" value="F:sigma factor activity"/>
    <property type="evidence" value="ECO:0007669"/>
    <property type="project" value="UniProtKB-KW"/>
</dbReference>
<reference evidence="7 8" key="1">
    <citation type="submission" date="2018-07" db="EMBL/GenBank/DDBJ databases">
        <title>Marsedoiliclastica nanhaica gen. nov. sp. nov., a novel marine hydrocarbonoclastic bacterium isolated from an in-situ enriched hydrocarbon-degrading consortium in deep-sea sediment.</title>
        <authorList>
            <person name="Dong C."/>
            <person name="Ma T."/>
            <person name="Liu R."/>
            <person name="Shao Z."/>
        </authorList>
    </citation>
    <scope>NUCLEOTIDE SEQUENCE [LARGE SCALE GENOMIC DNA]</scope>
    <source>
        <strain evidence="8">soil36-7</strain>
    </source>
</reference>
<dbReference type="KEGG" id="hmi:soil367_02145"/>
<keyword evidence="3" id="KW-0731">Sigma factor</keyword>
<keyword evidence="2" id="KW-0805">Transcription regulation</keyword>
<dbReference type="AlphaFoldDB" id="A0A4P7XD94"/>
<dbReference type="InterPro" id="IPR013325">
    <property type="entry name" value="RNA_pol_sigma_r2"/>
</dbReference>
<dbReference type="Gene3D" id="1.10.10.10">
    <property type="entry name" value="Winged helix-like DNA-binding domain superfamily/Winged helix DNA-binding domain"/>
    <property type="match status" value="1"/>
</dbReference>
<feature type="domain" description="RNA polymerase sigma-70 region 2" evidence="5">
    <location>
        <begin position="27"/>
        <end position="88"/>
    </location>
</feature>
<feature type="domain" description="RNA polymerase sigma factor 70 region 4 type 2" evidence="6">
    <location>
        <begin position="115"/>
        <end position="165"/>
    </location>
</feature>
<dbReference type="GO" id="GO:0003677">
    <property type="term" value="F:DNA binding"/>
    <property type="evidence" value="ECO:0007669"/>
    <property type="project" value="InterPro"/>
</dbReference>
<name>A0A4P7XD94_9ALTE</name>
<gene>
    <name evidence="7" type="ORF">soil367_02145</name>
</gene>
<evidence type="ECO:0000259" key="6">
    <source>
        <dbReference type="Pfam" id="PF08281"/>
    </source>
</evidence>
<evidence type="ECO:0000313" key="7">
    <source>
        <dbReference type="EMBL" id="QCF24849.1"/>
    </source>
</evidence>
<dbReference type="InterPro" id="IPR007627">
    <property type="entry name" value="RNA_pol_sigma70_r2"/>
</dbReference>
<dbReference type="InterPro" id="IPR013249">
    <property type="entry name" value="RNA_pol_sigma70_r4_t2"/>
</dbReference>
<proteinExistence type="inferred from homology"/>
<evidence type="ECO:0000256" key="1">
    <source>
        <dbReference type="ARBA" id="ARBA00010641"/>
    </source>
</evidence>
<dbReference type="OrthoDB" id="9797134at2"/>
<keyword evidence="4" id="KW-0804">Transcription</keyword>
<dbReference type="Proteomes" id="UP000298049">
    <property type="component" value="Chromosome"/>
</dbReference>
<dbReference type="Gene3D" id="1.10.1740.10">
    <property type="match status" value="1"/>
</dbReference>
<evidence type="ECO:0000256" key="4">
    <source>
        <dbReference type="ARBA" id="ARBA00023163"/>
    </source>
</evidence>
<dbReference type="InterPro" id="IPR013324">
    <property type="entry name" value="RNA_pol_sigma_r3/r4-like"/>
</dbReference>
<dbReference type="CDD" id="cd06171">
    <property type="entry name" value="Sigma70_r4"/>
    <property type="match status" value="1"/>
</dbReference>
<evidence type="ECO:0000259" key="5">
    <source>
        <dbReference type="Pfam" id="PF04542"/>
    </source>
</evidence>
<protein>
    <submittedName>
        <fullName evidence="7">RNA polymerase sigma factor</fullName>
    </submittedName>
</protein>
<dbReference type="SUPFAM" id="SSF88946">
    <property type="entry name" value="Sigma2 domain of RNA polymerase sigma factors"/>
    <property type="match status" value="1"/>
</dbReference>
<keyword evidence="8" id="KW-1185">Reference proteome</keyword>
<dbReference type="PANTHER" id="PTHR43133:SF51">
    <property type="entry name" value="RNA POLYMERASE SIGMA FACTOR"/>
    <property type="match status" value="1"/>
</dbReference>
<comment type="similarity">
    <text evidence="1">Belongs to the sigma-70 factor family. ECF subfamily.</text>
</comment>
<dbReference type="NCBIfam" id="TIGR02937">
    <property type="entry name" value="sigma70-ECF"/>
    <property type="match status" value="1"/>
</dbReference>
<dbReference type="InterPro" id="IPR014284">
    <property type="entry name" value="RNA_pol_sigma-70_dom"/>
</dbReference>
<accession>A0A4P7XD94</accession>
<dbReference type="GO" id="GO:0006352">
    <property type="term" value="P:DNA-templated transcription initiation"/>
    <property type="evidence" value="ECO:0007669"/>
    <property type="project" value="InterPro"/>
</dbReference>
<dbReference type="InterPro" id="IPR036388">
    <property type="entry name" value="WH-like_DNA-bd_sf"/>
</dbReference>
<dbReference type="Pfam" id="PF08281">
    <property type="entry name" value="Sigma70_r4_2"/>
    <property type="match status" value="1"/>
</dbReference>
<sequence>MRIAETDLPLLEAAHGGDQASLAQLLQLCQPDVRRYAQRQCKITDIDDAVQEVLLIVARRLESLRVLAAFSSWLFKTVQRECRRLGRKALSFDPFEEEQLENWLGRFSNDELTVELARALEALPDHHREMILLRDFHGWTMAEIAGQLGVTKAAAKSRLHRAREAIRSLLMG</sequence>
<dbReference type="SUPFAM" id="SSF88659">
    <property type="entry name" value="Sigma3 and sigma4 domains of RNA polymerase sigma factors"/>
    <property type="match status" value="1"/>
</dbReference>
<evidence type="ECO:0000313" key="8">
    <source>
        <dbReference type="Proteomes" id="UP000298049"/>
    </source>
</evidence>
<dbReference type="Pfam" id="PF04542">
    <property type="entry name" value="Sigma70_r2"/>
    <property type="match status" value="1"/>
</dbReference>